<evidence type="ECO:0000313" key="4">
    <source>
        <dbReference type="Proteomes" id="UP000510869"/>
    </source>
</evidence>
<sequence length="82" mass="8803">MSEKFARSLSGKPIVGIDGTDYGTLYTITMDPKSGTLRDLVVDSGKQSSSPITSQPNDDGKLHIPVSRIETVKDQIVVHTGD</sequence>
<evidence type="ECO:0000256" key="1">
    <source>
        <dbReference type="SAM" id="MobiDB-lite"/>
    </source>
</evidence>
<accession>A0A7D6GWJ6</accession>
<dbReference type="InterPro" id="IPR027275">
    <property type="entry name" value="PRC-brl_dom"/>
</dbReference>
<dbReference type="KEGG" id="nay:HYG81_06805"/>
<dbReference type="EMBL" id="CP059154">
    <property type="protein sequence ID" value="QLK27304.1"/>
    <property type="molecule type" value="Genomic_DNA"/>
</dbReference>
<evidence type="ECO:0000313" key="3">
    <source>
        <dbReference type="EMBL" id="QLK27304.1"/>
    </source>
</evidence>
<protein>
    <submittedName>
        <fullName evidence="3">PRC-barrel domain-containing protein</fullName>
    </submittedName>
</protein>
<dbReference type="GeneID" id="56142900"/>
<gene>
    <name evidence="3" type="ORF">HYG81_06805</name>
</gene>
<proteinExistence type="predicted"/>
<dbReference type="AlphaFoldDB" id="A0A7D6GWJ6"/>
<dbReference type="OrthoDB" id="85079at2157"/>
<feature type="domain" description="PRC-barrel" evidence="2">
    <location>
        <begin position="1"/>
        <end position="80"/>
    </location>
</feature>
<organism evidence="3 4">
    <name type="scientific">Natrinema zhouii</name>
    <dbReference type="NCBI Taxonomy" id="1710539"/>
    <lineage>
        <taxon>Archaea</taxon>
        <taxon>Methanobacteriati</taxon>
        <taxon>Methanobacteriota</taxon>
        <taxon>Stenosarchaea group</taxon>
        <taxon>Halobacteria</taxon>
        <taxon>Halobacteriales</taxon>
        <taxon>Natrialbaceae</taxon>
        <taxon>Natrinema</taxon>
    </lineage>
</organism>
<keyword evidence="4" id="KW-1185">Reference proteome</keyword>
<dbReference type="Pfam" id="PF05239">
    <property type="entry name" value="PRC"/>
    <property type="match status" value="1"/>
</dbReference>
<dbReference type="Proteomes" id="UP000510869">
    <property type="component" value="Chromosome"/>
</dbReference>
<reference evidence="3 4" key="1">
    <citation type="submission" date="2020-07" db="EMBL/GenBank/DDBJ databases">
        <title>Natrinema (YPL30) sp. nov. and Haloterrigena xxxxxx (YPL8) sp. nov., isolated from a salt mine.</title>
        <authorList>
            <person name="Cui H."/>
        </authorList>
    </citation>
    <scope>NUCLEOTIDE SEQUENCE [LARGE SCALE GENOMIC DNA]</scope>
    <source>
        <strain evidence="3 4">YPL13</strain>
    </source>
</reference>
<dbReference type="InterPro" id="IPR011033">
    <property type="entry name" value="PRC_barrel-like_sf"/>
</dbReference>
<feature type="compositionally biased region" description="Polar residues" evidence="1">
    <location>
        <begin position="45"/>
        <end position="57"/>
    </location>
</feature>
<evidence type="ECO:0000259" key="2">
    <source>
        <dbReference type="Pfam" id="PF05239"/>
    </source>
</evidence>
<name>A0A7D6GWJ6_9EURY</name>
<feature type="region of interest" description="Disordered" evidence="1">
    <location>
        <begin position="42"/>
        <end position="62"/>
    </location>
</feature>
<dbReference type="RefSeq" id="WP_180842466.1">
    <property type="nucleotide sequence ID" value="NZ_CP059154.1"/>
</dbReference>
<dbReference type="Gene3D" id="2.30.30.240">
    <property type="entry name" value="PRC-barrel domain"/>
    <property type="match status" value="1"/>
</dbReference>
<dbReference type="SUPFAM" id="SSF50346">
    <property type="entry name" value="PRC-barrel domain"/>
    <property type="match status" value="1"/>
</dbReference>